<dbReference type="InterPro" id="IPR005778">
    <property type="entry name" value="MtrA"/>
</dbReference>
<comment type="similarity">
    <text evidence="11">Belongs to the MtrA family.</text>
</comment>
<keyword evidence="4 11" id="KW-0808">Transferase</keyword>
<evidence type="ECO:0000256" key="2">
    <source>
        <dbReference type="ARBA" id="ARBA00022563"/>
    </source>
</evidence>
<name>A0A832W0F1_9EURY</name>
<dbReference type="GO" id="GO:0019386">
    <property type="term" value="P:methanogenesis, from carbon dioxide"/>
    <property type="evidence" value="ECO:0007669"/>
    <property type="project" value="UniProtKB-UniRule"/>
</dbReference>
<evidence type="ECO:0000256" key="12">
    <source>
        <dbReference type="NCBIfam" id="TIGR01111"/>
    </source>
</evidence>
<dbReference type="AlphaFoldDB" id="A0A832W0F1"/>
<evidence type="ECO:0000256" key="3">
    <source>
        <dbReference type="ARBA" id="ARBA00022603"/>
    </source>
</evidence>
<dbReference type="GO" id="GO:0032259">
    <property type="term" value="P:methylation"/>
    <property type="evidence" value="ECO:0007669"/>
    <property type="project" value="UniProtKB-KW"/>
</dbReference>
<dbReference type="GO" id="GO:0006730">
    <property type="term" value="P:one-carbon metabolic process"/>
    <property type="evidence" value="ECO:0007669"/>
    <property type="project" value="UniProtKB-UniRule"/>
</dbReference>
<dbReference type="Proteomes" id="UP000600363">
    <property type="component" value="Unassembled WGS sequence"/>
</dbReference>
<dbReference type="Pfam" id="PF04208">
    <property type="entry name" value="MtrA"/>
    <property type="match status" value="1"/>
</dbReference>
<comment type="pathway">
    <text evidence="11">One-carbon metabolism; methanogenesis from CO(2); methyl-coenzyme M from 5,10-methylene-5,6,7,8-tetrahydromethanopterin: step 2/2.</text>
</comment>
<dbReference type="RefSeq" id="WP_042687028.1">
    <property type="nucleotide sequence ID" value="NZ_DUIH01000022.1"/>
</dbReference>
<evidence type="ECO:0000256" key="10">
    <source>
        <dbReference type="ARBA" id="ARBA00023285"/>
    </source>
</evidence>
<comment type="caution">
    <text evidence="13">The sequence shown here is derived from an EMBL/GenBank/DDBJ whole genome shotgun (WGS) entry which is preliminary data.</text>
</comment>
<keyword evidence="5 11" id="KW-0812">Transmembrane</keyword>
<evidence type="ECO:0000256" key="11">
    <source>
        <dbReference type="HAMAP-Rule" id="MF_01093"/>
    </source>
</evidence>
<evidence type="ECO:0000256" key="8">
    <source>
        <dbReference type="ARBA" id="ARBA00022994"/>
    </source>
</evidence>
<dbReference type="HAMAP" id="MF_01093">
    <property type="entry name" value="MtrA"/>
    <property type="match status" value="1"/>
</dbReference>
<evidence type="ECO:0000256" key="4">
    <source>
        <dbReference type="ARBA" id="ARBA00022679"/>
    </source>
</evidence>
<keyword evidence="2 11" id="KW-0554">One-carbon metabolism</keyword>
<evidence type="ECO:0000313" key="14">
    <source>
        <dbReference type="Proteomes" id="UP000600363"/>
    </source>
</evidence>
<gene>
    <name evidence="11" type="primary">mtrA</name>
    <name evidence="13" type="ORF">HA299_07020</name>
</gene>
<comment type="cofactor">
    <cofactor evidence="11">
        <name>5-hydroxybenzimidazolylcob(I)amide</name>
        <dbReference type="ChEBI" id="CHEBI:60494"/>
    </cofactor>
    <text evidence="11">Binds 1 5-hydroxybenzimidazolylcobamide group.</text>
</comment>
<dbReference type="GO" id="GO:0030269">
    <property type="term" value="F:tetrahydromethanopterin S-methyltransferase activity"/>
    <property type="evidence" value="ECO:0007669"/>
    <property type="project" value="UniProtKB-UniRule"/>
</dbReference>
<feature type="transmembrane region" description="Helical" evidence="11">
    <location>
        <begin position="219"/>
        <end position="238"/>
    </location>
</feature>
<feature type="binding site" evidence="11">
    <location>
        <position position="84"/>
    </location>
    <ligand>
        <name>5-hydroxybenzimidazolylcob(I)amide</name>
        <dbReference type="ChEBI" id="CHEBI:60494"/>
        <note>cofactor</note>
    </ligand>
</feature>
<evidence type="ECO:0000256" key="6">
    <source>
        <dbReference type="ARBA" id="ARBA00022967"/>
    </source>
</evidence>
<dbReference type="PIRSF" id="PIRSF009452">
    <property type="entry name" value="MtrA_MtxA"/>
    <property type="match status" value="1"/>
</dbReference>
<dbReference type="GO" id="GO:0005886">
    <property type="term" value="C:plasma membrane"/>
    <property type="evidence" value="ECO:0007669"/>
    <property type="project" value="UniProtKB-SubCell"/>
</dbReference>
<comment type="subunit">
    <text evidence="11">The complex is composed of 8 subunits; MtrA, MtrB, MtrC, MtrD, MtrE, MtrF, MtrG and MtrH.</text>
</comment>
<evidence type="ECO:0000256" key="5">
    <source>
        <dbReference type="ARBA" id="ARBA00022692"/>
    </source>
</evidence>
<keyword evidence="9 11" id="KW-0472">Membrane</keyword>
<keyword evidence="3 11" id="KW-0489">Methyltransferase</keyword>
<dbReference type="GO" id="GO:0050897">
    <property type="term" value="F:cobalt ion binding"/>
    <property type="evidence" value="ECO:0007669"/>
    <property type="project" value="InterPro"/>
</dbReference>
<dbReference type="EC" id="7.2.1.4" evidence="11 12"/>
<sequence>MAEKASPAEGWPIIVGEYAVGDPQSCVAVTTLGSHLSDFPVKAGAAMAGPTKTENIGIERLVANVISNPNIRFLIVAGAEVKGHITGDAIINLHKNGVKDSRIVGAKGAIPYIENLPPEAIERFQKQVEIIEMIGTEDEAAITKAIQDAIARDPGAYPEPPMLVELAVEEAAAEEEYEGYRPMAAELATIRARFEELDRQIAEIGMLNKYTAGMYAGKIEGMMIGLVISLVILGLLSGGI</sequence>
<keyword evidence="7 11" id="KW-1133">Transmembrane helix</keyword>
<evidence type="ECO:0000256" key="9">
    <source>
        <dbReference type="ARBA" id="ARBA00023136"/>
    </source>
</evidence>
<evidence type="ECO:0000256" key="7">
    <source>
        <dbReference type="ARBA" id="ARBA00022989"/>
    </source>
</evidence>
<comment type="subcellular location">
    <subcellularLocation>
        <location evidence="11">Cell membrane</location>
        <topology evidence="11">Single-pass membrane protein</topology>
    </subcellularLocation>
</comment>
<organism evidence="13 14">
    <name type="scientific">Methermicoccus shengliensis</name>
    <dbReference type="NCBI Taxonomy" id="660064"/>
    <lineage>
        <taxon>Archaea</taxon>
        <taxon>Methanobacteriati</taxon>
        <taxon>Methanobacteriota</taxon>
        <taxon>Stenosarchaea group</taxon>
        <taxon>Methanomicrobia</taxon>
        <taxon>Methanosarcinales</taxon>
        <taxon>Methermicoccaceae</taxon>
        <taxon>Methermicoccus</taxon>
    </lineage>
</organism>
<evidence type="ECO:0000256" key="1">
    <source>
        <dbReference type="ARBA" id="ARBA00022475"/>
    </source>
</evidence>
<keyword evidence="8 11" id="KW-0484">Methanogenesis</keyword>
<comment type="function">
    <text evidence="11">Part of a complex that catalyzes the formation of methyl-coenzyme M and tetrahydromethanopterin from coenzyme M and methyl-tetrahydromethanopterin. This is an energy-conserving, sodium-ion translocating step.</text>
</comment>
<accession>A0A832W0F1</accession>
<comment type="catalytic activity">
    <reaction evidence="11">
        <text>5-methyl-5,6,7,8-tetrahydromethanopterin + coenzyme M + 2 Na(+)(in) = 5,6,7,8-tetrahydromethanopterin + methyl-coenzyme M + 2 Na(+)(out)</text>
        <dbReference type="Rhea" id="RHEA:53492"/>
        <dbReference type="ChEBI" id="CHEBI:29101"/>
        <dbReference type="ChEBI" id="CHEBI:58103"/>
        <dbReference type="ChEBI" id="CHEBI:58116"/>
        <dbReference type="ChEBI" id="CHEBI:58286"/>
        <dbReference type="ChEBI" id="CHEBI:58319"/>
        <dbReference type="EC" id="7.2.1.4"/>
    </reaction>
</comment>
<keyword evidence="6 11" id="KW-1278">Translocase</keyword>
<keyword evidence="10 11" id="KW-0170">Cobalt</keyword>
<dbReference type="NCBIfam" id="NF002126">
    <property type="entry name" value="PRK00964.1-4"/>
    <property type="match status" value="1"/>
</dbReference>
<dbReference type="InterPro" id="IPR030688">
    <property type="entry name" value="MeTrfase_MtrA/MtxA"/>
</dbReference>
<dbReference type="UniPathway" id="UPA00640">
    <property type="reaction ID" value="UER00698"/>
</dbReference>
<dbReference type="EMBL" id="DUIH01000022">
    <property type="protein sequence ID" value="HIH70339.1"/>
    <property type="molecule type" value="Genomic_DNA"/>
</dbReference>
<dbReference type="PIRSF" id="PIRSF500207">
    <property type="entry name" value="MtrA"/>
    <property type="match status" value="1"/>
</dbReference>
<reference evidence="13" key="1">
    <citation type="journal article" date="2020" name="bioRxiv">
        <title>A rank-normalized archaeal taxonomy based on genome phylogeny resolves widespread incomplete and uneven classifications.</title>
        <authorList>
            <person name="Rinke C."/>
            <person name="Chuvochina M."/>
            <person name="Mussig A.J."/>
            <person name="Chaumeil P.-A."/>
            <person name="Waite D.W."/>
            <person name="Whitman W.B."/>
            <person name="Parks D.H."/>
            <person name="Hugenholtz P."/>
        </authorList>
    </citation>
    <scope>NUCLEOTIDE SEQUENCE</scope>
    <source>
        <strain evidence="13">UBA12518</strain>
    </source>
</reference>
<protein>
    <recommendedName>
        <fullName evidence="11 12">Tetrahydromethanopterin S-methyltransferase subunit A</fullName>
        <ecNumber evidence="11 12">7.2.1.4</ecNumber>
    </recommendedName>
    <alternativeName>
        <fullName evidence="11">N5-methyltetrahydromethanopterin--coenzyme M methyltransferase subunit A</fullName>
    </alternativeName>
</protein>
<dbReference type="NCBIfam" id="TIGR01111">
    <property type="entry name" value="mtrA"/>
    <property type="match status" value="1"/>
</dbReference>
<proteinExistence type="inferred from homology"/>
<evidence type="ECO:0000313" key="13">
    <source>
        <dbReference type="EMBL" id="HIH70339.1"/>
    </source>
</evidence>
<keyword evidence="1 11" id="KW-1003">Cell membrane</keyword>